<dbReference type="Pfam" id="PF07690">
    <property type="entry name" value="MFS_1"/>
    <property type="match status" value="1"/>
</dbReference>
<gene>
    <name evidence="7" type="ORF">PPACK8108_LOCUS2328</name>
</gene>
<feature type="transmembrane region" description="Helical" evidence="5">
    <location>
        <begin position="167"/>
        <end position="191"/>
    </location>
</feature>
<keyword evidence="2 5" id="KW-0812">Transmembrane</keyword>
<protein>
    <submittedName>
        <fullName evidence="7">Major facilitator superfamily domain-containing protein</fullName>
    </submittedName>
</protein>
<dbReference type="InterPro" id="IPR011701">
    <property type="entry name" value="MFS"/>
</dbReference>
<dbReference type="PROSITE" id="PS50850">
    <property type="entry name" value="MFS"/>
    <property type="match status" value="1"/>
</dbReference>
<feature type="transmembrane region" description="Helical" evidence="5">
    <location>
        <begin position="144"/>
        <end position="161"/>
    </location>
</feature>
<sequence length="553" mass="60278">MANVGGDALHKRVFEASIIGPGEEVIGANIQHVATNPSSNSYSVTSLSEIAVDLNLVTWSIGDQDNPQNWPNSRRWRITIVCSIMSLSTTFSSSAPSAATEAITKQFNTSTASATLVTSLFLSGYVAGPLIWAPLSEMVGRRSIFLVTMFSFSVLQLGNAIKATNLATVFSIRFFAGLFAAAPLTNCGGVIADIWDPVTRGKAITLFTASTFIGPVMGPVIGNFIVSSFLGFRWVFWIMMILSSASWLMALFNLPETYAPILLTRRAKKLRKVTGNPMLHSLHEKLEFSLMGVLHRTIFRPFEMLATEPILAIVTLYLSIVYGLLFGTLEAFPIIWISTRGLTANETGLIFLGIGIGVILGSLLNLYLIRPIKNLTAKWHGHPPCEIQLRGSMAAGPFLVAGIFWLGWSGAYPEVPWFVPALSTIFLGVSFTLLLISSQSYIIEVYLMYSASALAANTICRSAVGAVFSLITRQMFNGMGTQWAATLLGCVSLILAPSPFLFYKYGPRFRSESKYAPGLDLKLRAAVESEESAVDPPMIAEIRLVDEPQVKIR</sequence>
<evidence type="ECO:0000313" key="7">
    <source>
        <dbReference type="EMBL" id="CAH7667888.1"/>
    </source>
</evidence>
<keyword evidence="3 5" id="KW-1133">Transmembrane helix</keyword>
<dbReference type="PANTHER" id="PTHR23502:SF74">
    <property type="entry name" value="MAJOR FACILITATOR SUPERFAMILY (MFS) PROFILE DOMAIN-CONTAINING PROTEIN"/>
    <property type="match status" value="1"/>
</dbReference>
<feature type="transmembrane region" description="Helical" evidence="5">
    <location>
        <begin position="417"/>
        <end position="436"/>
    </location>
</feature>
<dbReference type="CDD" id="cd17323">
    <property type="entry name" value="MFS_Tpo1_MDR_like"/>
    <property type="match status" value="1"/>
</dbReference>
<dbReference type="EMBL" id="CALTRL010000399">
    <property type="protein sequence ID" value="CAH7667888.1"/>
    <property type="molecule type" value="Genomic_DNA"/>
</dbReference>
<evidence type="ECO:0000313" key="8">
    <source>
        <dbReference type="Proteomes" id="UP001153365"/>
    </source>
</evidence>
<dbReference type="SUPFAM" id="SSF103473">
    <property type="entry name" value="MFS general substrate transporter"/>
    <property type="match status" value="1"/>
</dbReference>
<feature type="transmembrane region" description="Helical" evidence="5">
    <location>
        <begin position="483"/>
        <end position="503"/>
    </location>
</feature>
<dbReference type="AlphaFoldDB" id="A0AAV0AIT2"/>
<dbReference type="InterPro" id="IPR036259">
    <property type="entry name" value="MFS_trans_sf"/>
</dbReference>
<dbReference type="GO" id="GO:0005886">
    <property type="term" value="C:plasma membrane"/>
    <property type="evidence" value="ECO:0007669"/>
    <property type="project" value="TreeGrafter"/>
</dbReference>
<accession>A0AAV0AIT2</accession>
<dbReference type="GO" id="GO:0022857">
    <property type="term" value="F:transmembrane transporter activity"/>
    <property type="evidence" value="ECO:0007669"/>
    <property type="project" value="InterPro"/>
</dbReference>
<dbReference type="Proteomes" id="UP001153365">
    <property type="component" value="Unassembled WGS sequence"/>
</dbReference>
<evidence type="ECO:0000259" key="6">
    <source>
        <dbReference type="PROSITE" id="PS50850"/>
    </source>
</evidence>
<keyword evidence="8" id="KW-1185">Reference proteome</keyword>
<dbReference type="PANTHER" id="PTHR23502">
    <property type="entry name" value="MAJOR FACILITATOR SUPERFAMILY"/>
    <property type="match status" value="1"/>
</dbReference>
<keyword evidence="4 5" id="KW-0472">Membrane</keyword>
<dbReference type="Gene3D" id="1.20.1250.20">
    <property type="entry name" value="MFS general substrate transporter like domains"/>
    <property type="match status" value="1"/>
</dbReference>
<feature type="transmembrane region" description="Helical" evidence="5">
    <location>
        <begin position="203"/>
        <end position="222"/>
    </location>
</feature>
<name>A0AAV0AIT2_PHAPC</name>
<feature type="transmembrane region" description="Helical" evidence="5">
    <location>
        <begin position="310"/>
        <end position="337"/>
    </location>
</feature>
<evidence type="ECO:0000256" key="3">
    <source>
        <dbReference type="ARBA" id="ARBA00022989"/>
    </source>
</evidence>
<reference evidence="7" key="1">
    <citation type="submission" date="2022-06" db="EMBL/GenBank/DDBJ databases">
        <authorList>
            <consortium name="SYNGENTA / RWTH Aachen University"/>
        </authorList>
    </citation>
    <scope>NUCLEOTIDE SEQUENCE</scope>
</reference>
<comment type="caution">
    <text evidence="7">The sequence shown here is derived from an EMBL/GenBank/DDBJ whole genome shotgun (WGS) entry which is preliminary data.</text>
</comment>
<feature type="transmembrane region" description="Helical" evidence="5">
    <location>
        <begin position="111"/>
        <end position="132"/>
    </location>
</feature>
<feature type="transmembrane region" description="Helical" evidence="5">
    <location>
        <begin position="349"/>
        <end position="368"/>
    </location>
</feature>
<feature type="transmembrane region" description="Helical" evidence="5">
    <location>
        <begin position="448"/>
        <end position="471"/>
    </location>
</feature>
<evidence type="ECO:0000256" key="1">
    <source>
        <dbReference type="ARBA" id="ARBA00004141"/>
    </source>
</evidence>
<organism evidence="7 8">
    <name type="scientific">Phakopsora pachyrhizi</name>
    <name type="common">Asian soybean rust disease fungus</name>
    <dbReference type="NCBI Taxonomy" id="170000"/>
    <lineage>
        <taxon>Eukaryota</taxon>
        <taxon>Fungi</taxon>
        <taxon>Dikarya</taxon>
        <taxon>Basidiomycota</taxon>
        <taxon>Pucciniomycotina</taxon>
        <taxon>Pucciniomycetes</taxon>
        <taxon>Pucciniales</taxon>
        <taxon>Phakopsoraceae</taxon>
        <taxon>Phakopsora</taxon>
    </lineage>
</organism>
<proteinExistence type="predicted"/>
<feature type="domain" description="Major facilitator superfamily (MFS) profile" evidence="6">
    <location>
        <begin position="78"/>
        <end position="507"/>
    </location>
</feature>
<dbReference type="InterPro" id="IPR020846">
    <property type="entry name" value="MFS_dom"/>
</dbReference>
<comment type="subcellular location">
    <subcellularLocation>
        <location evidence="1">Membrane</location>
        <topology evidence="1">Multi-pass membrane protein</topology>
    </subcellularLocation>
</comment>
<feature type="transmembrane region" description="Helical" evidence="5">
    <location>
        <begin position="389"/>
        <end position="411"/>
    </location>
</feature>
<dbReference type="FunFam" id="1.20.1250.20:FF:000011">
    <property type="entry name" value="MFS multidrug transporter, putative"/>
    <property type="match status" value="1"/>
</dbReference>
<evidence type="ECO:0000256" key="2">
    <source>
        <dbReference type="ARBA" id="ARBA00022692"/>
    </source>
</evidence>
<evidence type="ECO:0000256" key="4">
    <source>
        <dbReference type="ARBA" id="ARBA00023136"/>
    </source>
</evidence>
<evidence type="ECO:0000256" key="5">
    <source>
        <dbReference type="SAM" id="Phobius"/>
    </source>
</evidence>
<feature type="transmembrane region" description="Helical" evidence="5">
    <location>
        <begin position="234"/>
        <end position="254"/>
    </location>
</feature>